<dbReference type="Proteomes" id="UP000649955">
    <property type="component" value="Unassembled WGS sequence"/>
</dbReference>
<feature type="domain" description="OmpR/PhoB-type" evidence="7">
    <location>
        <begin position="126"/>
        <end position="228"/>
    </location>
</feature>
<evidence type="ECO:0000256" key="3">
    <source>
        <dbReference type="ARBA" id="ARBA00023125"/>
    </source>
</evidence>
<evidence type="ECO:0000259" key="7">
    <source>
        <dbReference type="PROSITE" id="PS51755"/>
    </source>
</evidence>
<dbReference type="SUPFAM" id="SSF46894">
    <property type="entry name" value="C-terminal effector domain of the bipartite response regulators"/>
    <property type="match status" value="1"/>
</dbReference>
<dbReference type="InterPro" id="IPR001867">
    <property type="entry name" value="OmpR/PhoB-type_DNA-bd"/>
</dbReference>
<feature type="modified residue" description="4-aspartylphosphate" evidence="4">
    <location>
        <position position="52"/>
    </location>
</feature>
<sequence length="236" mass="25376">MPNLLVVEDDAAIGSVLESTLRLHGHQVCWCRDGRTALQAAEPGEFDLVLLDLGLPDLDGVEVCRRLRAALPAAVLVILTARQEEMDVVVGLDAGADDYLTKPIRLGELLARVRAHLRRGAPAGARPPVTIAGLTVDIAGRRATLGGREVVLRAKEFDLLARLAEQPGVAVSRETLMSEVWDAHWYGSTKTLDVHIAAVRRKLSAAAGPDDEVPRIATLRGHGYRLEDPARSAAEG</sequence>
<organism evidence="8 9">
    <name type="scientific">Amycolatopsis bullii</name>
    <dbReference type="NCBI Taxonomy" id="941987"/>
    <lineage>
        <taxon>Bacteria</taxon>
        <taxon>Bacillati</taxon>
        <taxon>Actinomycetota</taxon>
        <taxon>Actinomycetes</taxon>
        <taxon>Pseudonocardiales</taxon>
        <taxon>Pseudonocardiaceae</taxon>
        <taxon>Amycolatopsis</taxon>
    </lineage>
</organism>
<dbReference type="Gene3D" id="1.10.10.10">
    <property type="entry name" value="Winged helix-like DNA-binding domain superfamily/Winged helix DNA-binding domain"/>
    <property type="match status" value="1"/>
</dbReference>
<comment type="caution">
    <text evidence="8">The sequence shown here is derived from an EMBL/GenBank/DDBJ whole genome shotgun (WGS) entry which is preliminary data.</text>
</comment>
<dbReference type="EMBL" id="BNAW01000023">
    <property type="protein sequence ID" value="GHG24007.1"/>
    <property type="molecule type" value="Genomic_DNA"/>
</dbReference>
<evidence type="ECO:0000256" key="4">
    <source>
        <dbReference type="PROSITE-ProRule" id="PRU00169"/>
    </source>
</evidence>
<dbReference type="Gene3D" id="3.40.50.2300">
    <property type="match status" value="1"/>
</dbReference>
<keyword evidence="3 5" id="KW-0238">DNA-binding</keyword>
<accession>A0ABQ3KH30</accession>
<feature type="DNA-binding region" description="OmpR/PhoB-type" evidence="5">
    <location>
        <begin position="126"/>
        <end position="228"/>
    </location>
</feature>
<keyword evidence="2" id="KW-0902">Two-component regulatory system</keyword>
<keyword evidence="9" id="KW-1185">Reference proteome</keyword>
<evidence type="ECO:0000256" key="5">
    <source>
        <dbReference type="PROSITE-ProRule" id="PRU01091"/>
    </source>
</evidence>
<proteinExistence type="predicted"/>
<protein>
    <submittedName>
        <fullName evidence="8">DNA-binding response regulator</fullName>
    </submittedName>
</protein>
<dbReference type="Pfam" id="PF00072">
    <property type="entry name" value="Response_reg"/>
    <property type="match status" value="1"/>
</dbReference>
<dbReference type="PANTHER" id="PTHR48111:SF40">
    <property type="entry name" value="PHOSPHATE REGULON TRANSCRIPTIONAL REGULATORY PROTEIN PHOB"/>
    <property type="match status" value="1"/>
</dbReference>
<keyword evidence="1 4" id="KW-0597">Phosphoprotein</keyword>
<dbReference type="InterPro" id="IPR011006">
    <property type="entry name" value="CheY-like_superfamily"/>
</dbReference>
<dbReference type="InterPro" id="IPR039420">
    <property type="entry name" value="WalR-like"/>
</dbReference>
<dbReference type="SMART" id="SM00862">
    <property type="entry name" value="Trans_reg_C"/>
    <property type="match status" value="1"/>
</dbReference>
<dbReference type="CDD" id="cd00383">
    <property type="entry name" value="trans_reg_C"/>
    <property type="match status" value="1"/>
</dbReference>
<dbReference type="GO" id="GO:0003677">
    <property type="term" value="F:DNA binding"/>
    <property type="evidence" value="ECO:0007669"/>
    <property type="project" value="UniProtKB-KW"/>
</dbReference>
<gene>
    <name evidence="8" type="ORF">GCM10017567_48840</name>
</gene>
<evidence type="ECO:0000313" key="8">
    <source>
        <dbReference type="EMBL" id="GHG24007.1"/>
    </source>
</evidence>
<dbReference type="InterPro" id="IPR036388">
    <property type="entry name" value="WH-like_DNA-bd_sf"/>
</dbReference>
<evidence type="ECO:0000259" key="6">
    <source>
        <dbReference type="PROSITE" id="PS50110"/>
    </source>
</evidence>
<evidence type="ECO:0000256" key="1">
    <source>
        <dbReference type="ARBA" id="ARBA00022553"/>
    </source>
</evidence>
<dbReference type="Pfam" id="PF00486">
    <property type="entry name" value="Trans_reg_C"/>
    <property type="match status" value="1"/>
</dbReference>
<dbReference type="InterPro" id="IPR001789">
    <property type="entry name" value="Sig_transdc_resp-reg_receiver"/>
</dbReference>
<dbReference type="PROSITE" id="PS51755">
    <property type="entry name" value="OMPR_PHOB"/>
    <property type="match status" value="1"/>
</dbReference>
<evidence type="ECO:0000313" key="9">
    <source>
        <dbReference type="Proteomes" id="UP000649955"/>
    </source>
</evidence>
<dbReference type="SMART" id="SM00448">
    <property type="entry name" value="REC"/>
    <property type="match status" value="1"/>
</dbReference>
<dbReference type="InterPro" id="IPR016032">
    <property type="entry name" value="Sig_transdc_resp-reg_C-effctor"/>
</dbReference>
<dbReference type="PANTHER" id="PTHR48111">
    <property type="entry name" value="REGULATOR OF RPOS"/>
    <property type="match status" value="1"/>
</dbReference>
<name>A0ABQ3KH30_9PSEU</name>
<evidence type="ECO:0000256" key="2">
    <source>
        <dbReference type="ARBA" id="ARBA00023012"/>
    </source>
</evidence>
<feature type="domain" description="Response regulatory" evidence="6">
    <location>
        <begin position="3"/>
        <end position="117"/>
    </location>
</feature>
<dbReference type="RefSeq" id="WP_191313646.1">
    <property type="nucleotide sequence ID" value="NZ_BNAW01000023.1"/>
</dbReference>
<dbReference type="PROSITE" id="PS50110">
    <property type="entry name" value="RESPONSE_REGULATORY"/>
    <property type="match status" value="1"/>
</dbReference>
<dbReference type="Gene3D" id="6.10.250.690">
    <property type="match status" value="1"/>
</dbReference>
<reference evidence="9" key="1">
    <citation type="journal article" date="2019" name="Int. J. Syst. Evol. Microbiol.">
        <title>The Global Catalogue of Microorganisms (GCM) 10K type strain sequencing project: providing services to taxonomists for standard genome sequencing and annotation.</title>
        <authorList>
            <consortium name="The Broad Institute Genomics Platform"/>
            <consortium name="The Broad Institute Genome Sequencing Center for Infectious Disease"/>
            <person name="Wu L."/>
            <person name="Ma J."/>
        </authorList>
    </citation>
    <scope>NUCLEOTIDE SEQUENCE [LARGE SCALE GENOMIC DNA]</scope>
    <source>
        <strain evidence="9">CGMCC 4.7680</strain>
    </source>
</reference>
<dbReference type="SUPFAM" id="SSF52172">
    <property type="entry name" value="CheY-like"/>
    <property type="match status" value="1"/>
</dbReference>